<keyword evidence="8" id="KW-1185">Reference proteome</keyword>
<evidence type="ECO:0000259" key="6">
    <source>
        <dbReference type="PROSITE" id="PS50991"/>
    </source>
</evidence>
<dbReference type="InterPro" id="IPR036230">
    <property type="entry name" value="LeuA_allosteric_dom_sf"/>
</dbReference>
<dbReference type="EMBL" id="CP106679">
    <property type="protein sequence ID" value="UXP31628.1"/>
    <property type="molecule type" value="Genomic_DNA"/>
</dbReference>
<evidence type="ECO:0000256" key="5">
    <source>
        <dbReference type="RuleBase" id="RU003523"/>
    </source>
</evidence>
<dbReference type="Gene3D" id="1.10.238.260">
    <property type="match status" value="1"/>
</dbReference>
<dbReference type="PANTHER" id="PTHR10277">
    <property type="entry name" value="HOMOCITRATE SYNTHASE-RELATED"/>
    <property type="match status" value="1"/>
</dbReference>
<dbReference type="RefSeq" id="WP_262309067.1">
    <property type="nucleotide sequence ID" value="NZ_CP106679.1"/>
</dbReference>
<keyword evidence="2 5" id="KW-0808">Transferase</keyword>
<dbReference type="InterPro" id="IPR000891">
    <property type="entry name" value="PYR_CT"/>
</dbReference>
<sequence>MSRKVEILDTTLRDGEQTSGVSFTESEKLRVAQMLLSELKVDRIEVASARVSDGEFRSAKLILDWANANGYGQAVEILGFVDGDISLKWIQNAGGHVINLLCKGSRKHCEKQLKKTLEEHLADIANTVSIAEQMGIEVNVYLEDWSNGMKDSQDYVIDMVTGLQNMKINRIMLPDTLGMLNHIQTTEYCGIMTSNFPEMRFDFHAHNDYDLSVANVYSALLCGFSGVHTTLNGLGERAGNVPLSSVIGIVNDHLGYQMKVDETKLYKTCKLVESFSGIRIPANKPLIGEFVFTQTSGIHADGDNKDNLYHNSINPERFGRTYSYALGKMSGKASIKKNLDELGIQLSPEETKKVTAKIIELGDKKETISKEDLPFIIKDVLGTQIVDPSIRIKNYSLSVAQGLKSMATLSIEVHGELFEKTAAGDGQYDAFMNSLNMIYKELGKELPKLVDYEVQIPPGGETDALVITSITWQAEKRFTTRGLDSDQTVAAIKATIKMLNIIENNI</sequence>
<dbReference type="InterPro" id="IPR054691">
    <property type="entry name" value="LeuA/HCS_post-cat"/>
</dbReference>
<dbReference type="InterPro" id="IPR013709">
    <property type="entry name" value="2-isopropylmalate_synth_dimer"/>
</dbReference>
<keyword evidence="1" id="KW-0028">Amino-acid biosynthesis</keyword>
<dbReference type="Pfam" id="PF00682">
    <property type="entry name" value="HMGL-like"/>
    <property type="match status" value="1"/>
</dbReference>
<comment type="similarity">
    <text evidence="5">Belongs to the alpha-IPM synthase/homocitrate synthase family.</text>
</comment>
<evidence type="ECO:0000313" key="7">
    <source>
        <dbReference type="EMBL" id="UXP31628.1"/>
    </source>
</evidence>
<protein>
    <submittedName>
        <fullName evidence="7">2-isopropylmalate synthase</fullName>
    </submittedName>
</protein>
<evidence type="ECO:0000256" key="3">
    <source>
        <dbReference type="ARBA" id="ARBA00023211"/>
    </source>
</evidence>
<keyword evidence="4" id="KW-0100">Branched-chain amino acid biosynthesis</keyword>
<gene>
    <name evidence="7" type="ORF">N6H18_14865</name>
</gene>
<dbReference type="SUPFAM" id="SSF110921">
    <property type="entry name" value="2-isopropylmalate synthase LeuA, allosteric (dimerisation) domain"/>
    <property type="match status" value="1"/>
</dbReference>
<dbReference type="Gene3D" id="3.30.160.340">
    <property type="match status" value="1"/>
</dbReference>
<reference evidence="7" key="1">
    <citation type="submission" date="2022-09" db="EMBL/GenBank/DDBJ databases">
        <title>Comparative genomics and taxonomic characterization of three novel marine species of genus Reichenbachiella exhibiting antioxidant and polysaccharide degradation activities.</title>
        <authorList>
            <person name="Muhammad N."/>
            <person name="Lee Y.-J."/>
            <person name="Ko J."/>
            <person name="Kim S.-G."/>
        </authorList>
    </citation>
    <scope>NUCLEOTIDE SEQUENCE</scope>
    <source>
        <strain evidence="7">BKB1-1</strain>
    </source>
</reference>
<evidence type="ECO:0000313" key="8">
    <source>
        <dbReference type="Proteomes" id="UP001065174"/>
    </source>
</evidence>
<dbReference type="Proteomes" id="UP001065174">
    <property type="component" value="Chromosome"/>
</dbReference>
<accession>A0ABY6CQB1</accession>
<name>A0ABY6CQB1_9BACT</name>
<evidence type="ECO:0000256" key="1">
    <source>
        <dbReference type="ARBA" id="ARBA00022605"/>
    </source>
</evidence>
<evidence type="ECO:0000256" key="4">
    <source>
        <dbReference type="ARBA" id="ARBA00023304"/>
    </source>
</evidence>
<dbReference type="Gene3D" id="3.30.160.740">
    <property type="match status" value="1"/>
</dbReference>
<dbReference type="SMART" id="SM00917">
    <property type="entry name" value="LeuA_dimer"/>
    <property type="match status" value="1"/>
</dbReference>
<proteinExistence type="inferred from homology"/>
<dbReference type="PANTHER" id="PTHR10277:SF57">
    <property type="entry name" value="(R)-CITRAMALATE SYNTHASE CIMA"/>
    <property type="match status" value="1"/>
</dbReference>
<organism evidence="7 8">
    <name type="scientific">Reichenbachiella agarivorans</name>
    <dbReference type="NCBI Taxonomy" id="2979464"/>
    <lineage>
        <taxon>Bacteria</taxon>
        <taxon>Pseudomonadati</taxon>
        <taxon>Bacteroidota</taxon>
        <taxon>Cytophagia</taxon>
        <taxon>Cytophagales</taxon>
        <taxon>Reichenbachiellaceae</taxon>
        <taxon>Reichenbachiella</taxon>
    </lineage>
</organism>
<dbReference type="Pfam" id="PF22617">
    <property type="entry name" value="HCS_D2"/>
    <property type="match status" value="1"/>
</dbReference>
<evidence type="ECO:0000256" key="2">
    <source>
        <dbReference type="ARBA" id="ARBA00022679"/>
    </source>
</evidence>
<dbReference type="Pfam" id="PF08502">
    <property type="entry name" value="LeuA_dimer"/>
    <property type="match status" value="1"/>
</dbReference>
<dbReference type="PROSITE" id="PS00815">
    <property type="entry name" value="AIPM_HOMOCIT_SYNTH_1"/>
    <property type="match status" value="1"/>
</dbReference>
<dbReference type="SUPFAM" id="SSF51569">
    <property type="entry name" value="Aldolase"/>
    <property type="match status" value="1"/>
</dbReference>
<dbReference type="InterPro" id="IPR050073">
    <property type="entry name" value="2-IPM_HCS-like"/>
</dbReference>
<dbReference type="InterPro" id="IPR013785">
    <property type="entry name" value="Aldolase_TIM"/>
</dbReference>
<feature type="domain" description="Pyruvate carboxyltransferase" evidence="6">
    <location>
        <begin position="5"/>
        <end position="266"/>
    </location>
</feature>
<dbReference type="Gene3D" id="3.20.20.70">
    <property type="entry name" value="Aldolase class I"/>
    <property type="match status" value="1"/>
</dbReference>
<keyword evidence="3" id="KW-0464">Manganese</keyword>
<dbReference type="InterPro" id="IPR002034">
    <property type="entry name" value="AIPM/Hcit_synth_CS"/>
</dbReference>
<dbReference type="PROSITE" id="PS50991">
    <property type="entry name" value="PYR_CT"/>
    <property type="match status" value="1"/>
</dbReference>